<feature type="domain" description="MYND-type" evidence="6">
    <location>
        <begin position="1"/>
        <end position="38"/>
    </location>
</feature>
<keyword evidence="3" id="KW-0862">Zinc</keyword>
<dbReference type="EMBL" id="MU251392">
    <property type="protein sequence ID" value="KAG9237130.1"/>
    <property type="molecule type" value="Genomic_DNA"/>
</dbReference>
<evidence type="ECO:0000256" key="5">
    <source>
        <dbReference type="SAM" id="MobiDB-lite"/>
    </source>
</evidence>
<dbReference type="AlphaFoldDB" id="A0A9P7YP37"/>
<protein>
    <submittedName>
        <fullName evidence="7">MYND domain protein</fullName>
    </submittedName>
</protein>
<keyword evidence="1" id="KW-0479">Metal-binding</keyword>
<dbReference type="GO" id="GO:0008270">
    <property type="term" value="F:zinc ion binding"/>
    <property type="evidence" value="ECO:0007669"/>
    <property type="project" value="UniProtKB-KW"/>
</dbReference>
<keyword evidence="2 4" id="KW-0863">Zinc-finger</keyword>
<feature type="compositionally biased region" description="Low complexity" evidence="5">
    <location>
        <begin position="42"/>
        <end position="60"/>
    </location>
</feature>
<dbReference type="SUPFAM" id="SSF144232">
    <property type="entry name" value="HIT/MYND zinc finger-like"/>
    <property type="match status" value="1"/>
</dbReference>
<evidence type="ECO:0000256" key="4">
    <source>
        <dbReference type="PROSITE-ProRule" id="PRU00134"/>
    </source>
</evidence>
<accession>A0A9P7YP37</accession>
<evidence type="ECO:0000313" key="7">
    <source>
        <dbReference type="EMBL" id="KAG9237130.1"/>
    </source>
</evidence>
<dbReference type="Gene3D" id="6.10.140.2220">
    <property type="match status" value="1"/>
</dbReference>
<dbReference type="Pfam" id="PF01753">
    <property type="entry name" value="zf-MYND"/>
    <property type="match status" value="1"/>
</dbReference>
<organism evidence="7 8">
    <name type="scientific">Amylocarpus encephaloides</name>
    <dbReference type="NCBI Taxonomy" id="45428"/>
    <lineage>
        <taxon>Eukaryota</taxon>
        <taxon>Fungi</taxon>
        <taxon>Dikarya</taxon>
        <taxon>Ascomycota</taxon>
        <taxon>Pezizomycotina</taxon>
        <taxon>Leotiomycetes</taxon>
        <taxon>Helotiales</taxon>
        <taxon>Helotiales incertae sedis</taxon>
        <taxon>Amylocarpus</taxon>
    </lineage>
</organism>
<evidence type="ECO:0000256" key="3">
    <source>
        <dbReference type="ARBA" id="ARBA00022833"/>
    </source>
</evidence>
<reference evidence="7" key="1">
    <citation type="journal article" date="2021" name="IMA Fungus">
        <title>Genomic characterization of three marine fungi, including Emericellopsis atlantica sp. nov. with signatures of a generalist lifestyle and marine biomass degradation.</title>
        <authorList>
            <person name="Hagestad O.C."/>
            <person name="Hou L."/>
            <person name="Andersen J.H."/>
            <person name="Hansen E.H."/>
            <person name="Altermark B."/>
            <person name="Li C."/>
            <person name="Kuhnert E."/>
            <person name="Cox R.J."/>
            <person name="Crous P.W."/>
            <person name="Spatafora J.W."/>
            <person name="Lail K."/>
            <person name="Amirebrahimi M."/>
            <person name="Lipzen A."/>
            <person name="Pangilinan J."/>
            <person name="Andreopoulos W."/>
            <person name="Hayes R.D."/>
            <person name="Ng V."/>
            <person name="Grigoriev I.V."/>
            <person name="Jackson S.A."/>
            <person name="Sutton T.D.S."/>
            <person name="Dobson A.D.W."/>
            <person name="Rama T."/>
        </authorList>
    </citation>
    <scope>NUCLEOTIDE SEQUENCE</scope>
    <source>
        <strain evidence="7">TRa018bII</strain>
    </source>
</reference>
<evidence type="ECO:0000256" key="1">
    <source>
        <dbReference type="ARBA" id="ARBA00022723"/>
    </source>
</evidence>
<keyword evidence="8" id="KW-1185">Reference proteome</keyword>
<sequence>MSCDDSTTPLKRCAKCQTTTYCSRECQKADWKNHKKICSSNSAGSANAATPSGSTSSSSPGRKGLIMTIKKPFHRLSDKKWLHDRPKHDVYKLLIDTYRFRMQDNFTLEGDRGKGSIYAGEPDGRSAEKADACIAGGLDHASWSSLARKVEKGQLTEQYNNSSMPMQLRLFGEQVYGRGPGGQNGQMVIMMQMQAEKDEGFQSTVIDTTMFGRG</sequence>
<dbReference type="Proteomes" id="UP000824998">
    <property type="component" value="Unassembled WGS sequence"/>
</dbReference>
<dbReference type="PROSITE" id="PS50865">
    <property type="entry name" value="ZF_MYND_2"/>
    <property type="match status" value="1"/>
</dbReference>
<feature type="region of interest" description="Disordered" evidence="5">
    <location>
        <begin position="42"/>
        <end position="64"/>
    </location>
</feature>
<proteinExistence type="predicted"/>
<evidence type="ECO:0000259" key="6">
    <source>
        <dbReference type="PROSITE" id="PS50865"/>
    </source>
</evidence>
<name>A0A9P7YP37_9HELO</name>
<dbReference type="InterPro" id="IPR002893">
    <property type="entry name" value="Znf_MYND"/>
</dbReference>
<evidence type="ECO:0000256" key="2">
    <source>
        <dbReference type="ARBA" id="ARBA00022771"/>
    </source>
</evidence>
<comment type="caution">
    <text evidence="7">The sequence shown here is derived from an EMBL/GenBank/DDBJ whole genome shotgun (WGS) entry which is preliminary data.</text>
</comment>
<gene>
    <name evidence="7" type="ORF">BJ875DRAFT_533090</name>
</gene>
<evidence type="ECO:0000313" key="8">
    <source>
        <dbReference type="Proteomes" id="UP000824998"/>
    </source>
</evidence>
<dbReference type="OrthoDB" id="432970at2759"/>